<dbReference type="InterPro" id="IPR035925">
    <property type="entry name" value="BSD_dom_sf"/>
</dbReference>
<feature type="compositionally biased region" description="Polar residues" evidence="2">
    <location>
        <begin position="354"/>
        <end position="363"/>
    </location>
</feature>
<reference evidence="4" key="1">
    <citation type="journal article" date="2019" name="Beilstein J. Org. Chem.">
        <title>Nanangenines: drimane sesquiterpenoids as the dominant metabolite cohort of a novel Australian fungus, Aspergillus nanangensis.</title>
        <authorList>
            <person name="Lacey H.J."/>
            <person name="Gilchrist C.L.M."/>
            <person name="Crombie A."/>
            <person name="Kalaitzis J.A."/>
            <person name="Vuong D."/>
            <person name="Rutledge P.J."/>
            <person name="Turner P."/>
            <person name="Pitt J.I."/>
            <person name="Lacey E."/>
            <person name="Chooi Y.H."/>
            <person name="Piggott A.M."/>
        </authorList>
    </citation>
    <scope>NUCLEOTIDE SEQUENCE</scope>
    <source>
        <strain evidence="4">MST-FP2251</strain>
    </source>
</reference>
<protein>
    <recommendedName>
        <fullName evidence="3">BSD domain-containing protein</fullName>
    </recommendedName>
</protein>
<name>A0AAD4CKG8_ASPNN</name>
<dbReference type="Pfam" id="PF03909">
    <property type="entry name" value="BSD"/>
    <property type="match status" value="1"/>
</dbReference>
<feature type="region of interest" description="Disordered" evidence="2">
    <location>
        <begin position="313"/>
        <end position="410"/>
    </location>
</feature>
<dbReference type="PROSITE" id="PS50858">
    <property type="entry name" value="BSD"/>
    <property type="match status" value="1"/>
</dbReference>
<accession>A0AAD4CKG8</accession>
<dbReference type="EMBL" id="VCAU01000050">
    <property type="protein sequence ID" value="KAF9888201.1"/>
    <property type="molecule type" value="Genomic_DNA"/>
</dbReference>
<dbReference type="PANTHER" id="PTHR16019:SF5">
    <property type="entry name" value="BSD DOMAIN-CONTAINING PROTEIN 1"/>
    <property type="match status" value="1"/>
</dbReference>
<feature type="compositionally biased region" description="Polar residues" evidence="2">
    <location>
        <begin position="111"/>
        <end position="132"/>
    </location>
</feature>
<dbReference type="InterPro" id="IPR005607">
    <property type="entry name" value="BSD_dom"/>
</dbReference>
<feature type="compositionally biased region" description="Polar residues" evidence="2">
    <location>
        <begin position="372"/>
        <end position="394"/>
    </location>
</feature>
<sequence>MDVAYDHIQEEIFSSNDSSKKEESANSDPSQTERPNVDLNTELQETFRAFSASPWGVRIGGLWDNVRKQGETYYEGARQEYAAASEEAVKGFSDLRETLVGRTRGLSLSTGFTAGSASGTETGDNETPTPTTARAVDAQGEEQGESSTAAAGEGFLSRFKAEAARRLKEIEKAEEAADEAILRFGMNIGQKLRDAVSIVPPDTESSKLLFESKDSEGKRVIHATRFEAQLHVIHSNLDSFTKDPISDKWMAFKEEFSVDKKTEAIAADLDKYPELRSAMEKLVPEQVDYPTFWSRYYFLRLVIETEEQKRKELLKGAGDDEEEVAWDDDSDDETDAPSTPHVKTNKDEPKEAPSASSDKNTLKPTEPRRSNDQQSQADSESSYDLVSGATSRTPASPKDKKDDDSDEDWE</sequence>
<keyword evidence="5" id="KW-1185">Reference proteome</keyword>
<dbReference type="SUPFAM" id="SSF140383">
    <property type="entry name" value="BSD domain-like"/>
    <property type="match status" value="1"/>
</dbReference>
<dbReference type="PANTHER" id="PTHR16019">
    <property type="entry name" value="SYNAPSE-ASSOCIATED PROTEIN"/>
    <property type="match status" value="1"/>
</dbReference>
<evidence type="ECO:0000313" key="5">
    <source>
        <dbReference type="Proteomes" id="UP001194746"/>
    </source>
</evidence>
<dbReference type="Proteomes" id="UP001194746">
    <property type="component" value="Unassembled WGS sequence"/>
</dbReference>
<evidence type="ECO:0000256" key="1">
    <source>
        <dbReference type="SAM" id="Coils"/>
    </source>
</evidence>
<feature type="coiled-coil region" evidence="1">
    <location>
        <begin position="156"/>
        <end position="183"/>
    </location>
</feature>
<feature type="region of interest" description="Disordered" evidence="2">
    <location>
        <begin position="111"/>
        <end position="150"/>
    </location>
</feature>
<dbReference type="InterPro" id="IPR051494">
    <property type="entry name" value="BSD_domain-containing"/>
</dbReference>
<evidence type="ECO:0000259" key="3">
    <source>
        <dbReference type="PROSITE" id="PS50858"/>
    </source>
</evidence>
<organism evidence="4 5">
    <name type="scientific">Aspergillus nanangensis</name>
    <dbReference type="NCBI Taxonomy" id="2582783"/>
    <lineage>
        <taxon>Eukaryota</taxon>
        <taxon>Fungi</taxon>
        <taxon>Dikarya</taxon>
        <taxon>Ascomycota</taxon>
        <taxon>Pezizomycotina</taxon>
        <taxon>Eurotiomycetes</taxon>
        <taxon>Eurotiomycetidae</taxon>
        <taxon>Eurotiales</taxon>
        <taxon>Aspergillaceae</taxon>
        <taxon>Aspergillus</taxon>
        <taxon>Aspergillus subgen. Circumdati</taxon>
    </lineage>
</organism>
<proteinExistence type="predicted"/>
<dbReference type="AlphaFoldDB" id="A0AAD4CKG8"/>
<dbReference type="Gene3D" id="1.10.3970.10">
    <property type="entry name" value="BSD domain"/>
    <property type="match status" value="1"/>
</dbReference>
<evidence type="ECO:0000313" key="4">
    <source>
        <dbReference type="EMBL" id="KAF9888201.1"/>
    </source>
</evidence>
<feature type="compositionally biased region" description="Basic and acidic residues" evidence="2">
    <location>
        <begin position="1"/>
        <end position="10"/>
    </location>
</feature>
<gene>
    <name evidence="4" type="ORF">FE257_009196</name>
</gene>
<keyword evidence="1" id="KW-0175">Coiled coil</keyword>
<comment type="caution">
    <text evidence="4">The sequence shown here is derived from an EMBL/GenBank/DDBJ whole genome shotgun (WGS) entry which is preliminary data.</text>
</comment>
<feature type="domain" description="BSD" evidence="3">
    <location>
        <begin position="252"/>
        <end position="304"/>
    </location>
</feature>
<dbReference type="GO" id="GO:0005737">
    <property type="term" value="C:cytoplasm"/>
    <property type="evidence" value="ECO:0007669"/>
    <property type="project" value="TreeGrafter"/>
</dbReference>
<feature type="compositionally biased region" description="Polar residues" evidence="2">
    <location>
        <begin position="26"/>
        <end position="40"/>
    </location>
</feature>
<reference evidence="4" key="2">
    <citation type="submission" date="2020-02" db="EMBL/GenBank/DDBJ databases">
        <authorList>
            <person name="Gilchrist C.L.M."/>
            <person name="Chooi Y.-H."/>
        </authorList>
    </citation>
    <scope>NUCLEOTIDE SEQUENCE</scope>
    <source>
        <strain evidence="4">MST-FP2251</strain>
    </source>
</reference>
<dbReference type="SMART" id="SM00751">
    <property type="entry name" value="BSD"/>
    <property type="match status" value="1"/>
</dbReference>
<feature type="compositionally biased region" description="Acidic residues" evidence="2">
    <location>
        <begin position="319"/>
        <end position="335"/>
    </location>
</feature>
<feature type="region of interest" description="Disordered" evidence="2">
    <location>
        <begin position="1"/>
        <end position="40"/>
    </location>
</feature>
<evidence type="ECO:0000256" key="2">
    <source>
        <dbReference type="SAM" id="MobiDB-lite"/>
    </source>
</evidence>